<comment type="caution">
    <text evidence="1">The sequence shown here is derived from an EMBL/GenBank/DDBJ whole genome shotgun (WGS) entry which is preliminary data.</text>
</comment>
<dbReference type="Proteomes" id="UP000257109">
    <property type="component" value="Unassembled WGS sequence"/>
</dbReference>
<organism evidence="1 2">
    <name type="scientific">Mucuna pruriens</name>
    <name type="common">Velvet bean</name>
    <name type="synonym">Dolichos pruriens</name>
    <dbReference type="NCBI Taxonomy" id="157652"/>
    <lineage>
        <taxon>Eukaryota</taxon>
        <taxon>Viridiplantae</taxon>
        <taxon>Streptophyta</taxon>
        <taxon>Embryophyta</taxon>
        <taxon>Tracheophyta</taxon>
        <taxon>Spermatophyta</taxon>
        <taxon>Magnoliopsida</taxon>
        <taxon>eudicotyledons</taxon>
        <taxon>Gunneridae</taxon>
        <taxon>Pentapetalae</taxon>
        <taxon>rosids</taxon>
        <taxon>fabids</taxon>
        <taxon>Fabales</taxon>
        <taxon>Fabaceae</taxon>
        <taxon>Papilionoideae</taxon>
        <taxon>50 kb inversion clade</taxon>
        <taxon>NPAAA clade</taxon>
        <taxon>indigoferoid/millettioid clade</taxon>
        <taxon>Phaseoleae</taxon>
        <taxon>Mucuna</taxon>
    </lineage>
</organism>
<name>A0A371FC06_MUCPR</name>
<feature type="non-terminal residue" evidence="1">
    <location>
        <position position="1"/>
    </location>
</feature>
<sequence length="106" mass="11911">MNKIRNGQNNATWILANVRNKSFIAKANRVINKGASTYCGGSISTIAHYEKMTKELQRLLTAWEVVEKTKKLKTKAWVNNNTRKNGKGNIYGLSRLSNKAFGSTHL</sequence>
<evidence type="ECO:0000313" key="2">
    <source>
        <dbReference type="Proteomes" id="UP000257109"/>
    </source>
</evidence>
<proteinExistence type="predicted"/>
<accession>A0A371FC06</accession>
<dbReference type="AlphaFoldDB" id="A0A371FC06"/>
<evidence type="ECO:0000313" key="1">
    <source>
        <dbReference type="EMBL" id="RDX75826.1"/>
    </source>
</evidence>
<keyword evidence="2" id="KW-1185">Reference proteome</keyword>
<protein>
    <submittedName>
        <fullName evidence="1">Uncharacterized protein</fullName>
    </submittedName>
</protein>
<dbReference type="EMBL" id="QJKJ01009710">
    <property type="protein sequence ID" value="RDX75826.1"/>
    <property type="molecule type" value="Genomic_DNA"/>
</dbReference>
<gene>
    <name evidence="1" type="ORF">CR513_44256</name>
</gene>
<reference evidence="1" key="1">
    <citation type="submission" date="2018-05" db="EMBL/GenBank/DDBJ databases">
        <title>Draft genome of Mucuna pruriens seed.</title>
        <authorList>
            <person name="Nnadi N.E."/>
            <person name="Vos R."/>
            <person name="Hasami M.H."/>
            <person name="Devisetty U.K."/>
            <person name="Aguiy J.C."/>
        </authorList>
    </citation>
    <scope>NUCLEOTIDE SEQUENCE [LARGE SCALE GENOMIC DNA]</scope>
    <source>
        <strain evidence="1">JCA_2017</strain>
    </source>
</reference>
<dbReference type="OrthoDB" id="1429956at2759"/>